<comment type="caution">
    <text evidence="2">The sequence shown here is derived from an EMBL/GenBank/DDBJ whole genome shotgun (WGS) entry which is preliminary data.</text>
</comment>
<dbReference type="EMBL" id="JARBJD010000005">
    <property type="protein sequence ID" value="KAK2963806.1"/>
    <property type="molecule type" value="Genomic_DNA"/>
</dbReference>
<gene>
    <name evidence="2" type="ORF">BLNAU_1375</name>
</gene>
<name>A0ABQ9YJ62_9EUKA</name>
<feature type="compositionally biased region" description="Polar residues" evidence="1">
    <location>
        <begin position="120"/>
        <end position="129"/>
    </location>
</feature>
<protein>
    <submittedName>
        <fullName evidence="2">Uncharacterized protein</fullName>
    </submittedName>
</protein>
<accession>A0ABQ9YJ62</accession>
<evidence type="ECO:0000256" key="1">
    <source>
        <dbReference type="SAM" id="MobiDB-lite"/>
    </source>
</evidence>
<feature type="region of interest" description="Disordered" evidence="1">
    <location>
        <begin position="91"/>
        <end position="166"/>
    </location>
</feature>
<sequence length="166" mass="18467">MNGAYPCIARIFRTRKHCRSIPEPEHLAPVVATFRPHCSNNQSITRIGTGLLALLAQNNHGNLECVEEGVIESLIFWRTPLKQHHLTCKSHQLTHKSPKNQYEESSPESIQNQEKVDGNEASQSPTHPATASLGRIVADNLSSRHLGIRDSKPAPPRHAHTARDLL</sequence>
<feature type="compositionally biased region" description="Polar residues" evidence="1">
    <location>
        <begin position="99"/>
        <end position="113"/>
    </location>
</feature>
<evidence type="ECO:0000313" key="3">
    <source>
        <dbReference type="Proteomes" id="UP001281761"/>
    </source>
</evidence>
<organism evidence="2 3">
    <name type="scientific">Blattamonas nauphoetae</name>
    <dbReference type="NCBI Taxonomy" id="2049346"/>
    <lineage>
        <taxon>Eukaryota</taxon>
        <taxon>Metamonada</taxon>
        <taxon>Preaxostyla</taxon>
        <taxon>Oxymonadida</taxon>
        <taxon>Blattamonas</taxon>
    </lineage>
</organism>
<reference evidence="2 3" key="1">
    <citation type="journal article" date="2022" name="bioRxiv">
        <title>Genomics of Preaxostyla Flagellates Illuminates Evolutionary Transitions and the Path Towards Mitochondrial Loss.</title>
        <authorList>
            <person name="Novak L.V.F."/>
            <person name="Treitli S.C."/>
            <person name="Pyrih J."/>
            <person name="Halakuc P."/>
            <person name="Pipaliya S.V."/>
            <person name="Vacek V."/>
            <person name="Brzon O."/>
            <person name="Soukal P."/>
            <person name="Eme L."/>
            <person name="Dacks J.B."/>
            <person name="Karnkowska A."/>
            <person name="Elias M."/>
            <person name="Hampl V."/>
        </authorList>
    </citation>
    <scope>NUCLEOTIDE SEQUENCE [LARGE SCALE GENOMIC DNA]</scope>
    <source>
        <strain evidence="2">NAU3</strain>
        <tissue evidence="2">Gut</tissue>
    </source>
</reference>
<evidence type="ECO:0000313" key="2">
    <source>
        <dbReference type="EMBL" id="KAK2963806.1"/>
    </source>
</evidence>
<keyword evidence="3" id="KW-1185">Reference proteome</keyword>
<proteinExistence type="predicted"/>
<dbReference type="Proteomes" id="UP001281761">
    <property type="component" value="Unassembled WGS sequence"/>
</dbReference>